<sequence>MKKLTFVLIISCAILIQPAFADPNKRAISYLTSWGLPENAPKLIEDSKVDILLLSFGRWDEGGEIHMSDNMITPPTSTDLSWIPQAYLTWTKFKFDNPNKKVMVAFGGQNYEAIWSHLATPDSRERIAQNLVNLLNQNYPVFKKAEGQNQYRQVGTVQLDGIDFDFEKGARLTLDENANLLDLTKRVRQKMASLSGTKLLSLTTYHVGADPLECSNPTVVQNCSYIEPARSNHHGEVLQILKEGKNIFDFFNVMAYDAGPNFKYDVAMKNYARVIENPSKVVLGTTINSQWGPAGNFVESRTNNIERARWQARNNYGGFFVWALGSNNQAMPFVEQVKYINEMIDAANGASRSN</sequence>
<dbReference type="GO" id="GO:0008843">
    <property type="term" value="F:endochitinase activity"/>
    <property type="evidence" value="ECO:0007669"/>
    <property type="project" value="UniProtKB-EC"/>
</dbReference>
<dbReference type="GO" id="GO:0008061">
    <property type="term" value="F:chitin binding"/>
    <property type="evidence" value="ECO:0007669"/>
    <property type="project" value="InterPro"/>
</dbReference>
<keyword evidence="3 5" id="KW-0378">Hydrolase</keyword>
<dbReference type="GO" id="GO:0005975">
    <property type="term" value="P:carbohydrate metabolic process"/>
    <property type="evidence" value="ECO:0007669"/>
    <property type="project" value="InterPro"/>
</dbReference>
<evidence type="ECO:0000256" key="3">
    <source>
        <dbReference type="ARBA" id="ARBA00022801"/>
    </source>
</evidence>
<comment type="similarity">
    <text evidence="6">Belongs to the glycosyl hydrolase 18 family.</text>
</comment>
<proteinExistence type="inferred from homology"/>
<feature type="domain" description="GH18" evidence="8">
    <location>
        <begin position="25"/>
        <end position="344"/>
    </location>
</feature>
<evidence type="ECO:0000256" key="6">
    <source>
        <dbReference type="RuleBase" id="RU004453"/>
    </source>
</evidence>
<evidence type="ECO:0000313" key="10">
    <source>
        <dbReference type="Proteomes" id="UP000009336"/>
    </source>
</evidence>
<dbReference type="PANTHER" id="PTHR11177">
    <property type="entry name" value="CHITINASE"/>
    <property type="match status" value="1"/>
</dbReference>
<dbReference type="STRING" id="1141662.OOA_12765"/>
<dbReference type="HOGENOM" id="CLU_782693_0_0_6"/>
<accession>K8WI88</accession>
<gene>
    <name evidence="9" type="ORF">OOA_12765</name>
</gene>
<dbReference type="Pfam" id="PF00704">
    <property type="entry name" value="Glyco_hydro_18"/>
    <property type="match status" value="1"/>
</dbReference>
<dbReference type="PANTHER" id="PTHR11177:SF317">
    <property type="entry name" value="CHITINASE 12-RELATED"/>
    <property type="match status" value="1"/>
</dbReference>
<dbReference type="PROSITE" id="PS51910">
    <property type="entry name" value="GH18_2"/>
    <property type="match status" value="1"/>
</dbReference>
<dbReference type="AlphaFoldDB" id="K8WI88"/>
<dbReference type="EC" id="3.2.1.14" evidence="2"/>
<feature type="signal peptide" evidence="7">
    <location>
        <begin position="1"/>
        <end position="21"/>
    </location>
</feature>
<dbReference type="InterPro" id="IPR011583">
    <property type="entry name" value="Chitinase_II/V-like_cat"/>
</dbReference>
<dbReference type="SUPFAM" id="SSF51445">
    <property type="entry name" value="(Trans)glycosidases"/>
    <property type="match status" value="1"/>
</dbReference>
<dbReference type="eggNOG" id="COG3325">
    <property type="taxonomic scope" value="Bacteria"/>
</dbReference>
<evidence type="ECO:0000259" key="8">
    <source>
        <dbReference type="PROSITE" id="PS51910"/>
    </source>
</evidence>
<dbReference type="InterPro" id="IPR001579">
    <property type="entry name" value="Glyco_hydro_18_chit_AS"/>
</dbReference>
<dbReference type="InterPro" id="IPR001223">
    <property type="entry name" value="Glyco_hydro18_cat"/>
</dbReference>
<keyword evidence="10" id="KW-1185">Reference proteome</keyword>
<comment type="catalytic activity">
    <reaction evidence="1">
        <text>Random endo-hydrolysis of N-acetyl-beta-D-glucosaminide (1-&gt;4)-beta-linkages in chitin and chitodextrins.</text>
        <dbReference type="EC" id="3.2.1.14"/>
    </reaction>
</comment>
<dbReference type="Proteomes" id="UP000009336">
    <property type="component" value="Unassembled WGS sequence"/>
</dbReference>
<evidence type="ECO:0000256" key="1">
    <source>
        <dbReference type="ARBA" id="ARBA00000822"/>
    </source>
</evidence>
<dbReference type="RefSeq" id="WP_008912547.1">
    <property type="nucleotide sequence ID" value="NZ_KB233223.1"/>
</dbReference>
<dbReference type="OrthoDB" id="315328at2"/>
<dbReference type="InterPro" id="IPR050314">
    <property type="entry name" value="Glycosyl_Hydrlase_18"/>
</dbReference>
<comment type="caution">
    <text evidence="9">The sequence shown here is derived from an EMBL/GenBank/DDBJ whole genome shotgun (WGS) entry which is preliminary data.</text>
</comment>
<dbReference type="InterPro" id="IPR017853">
    <property type="entry name" value="GH"/>
</dbReference>
<evidence type="ECO:0000256" key="4">
    <source>
        <dbReference type="ARBA" id="ARBA00023295"/>
    </source>
</evidence>
<keyword evidence="7" id="KW-0732">Signal</keyword>
<dbReference type="PROSITE" id="PS01095">
    <property type="entry name" value="GH18_1"/>
    <property type="match status" value="1"/>
</dbReference>
<evidence type="ECO:0000256" key="5">
    <source>
        <dbReference type="RuleBase" id="RU000489"/>
    </source>
</evidence>
<organism evidence="9 10">
    <name type="scientific">Providencia burhodogranariea DSM 19968</name>
    <dbReference type="NCBI Taxonomy" id="1141662"/>
    <lineage>
        <taxon>Bacteria</taxon>
        <taxon>Pseudomonadati</taxon>
        <taxon>Pseudomonadota</taxon>
        <taxon>Gammaproteobacteria</taxon>
        <taxon>Enterobacterales</taxon>
        <taxon>Morganellaceae</taxon>
        <taxon>Providencia</taxon>
    </lineage>
</organism>
<protein>
    <recommendedName>
        <fullName evidence="2">chitinase</fullName>
        <ecNumber evidence="2">3.2.1.14</ecNumber>
    </recommendedName>
</protein>
<dbReference type="EMBL" id="AKKL01000034">
    <property type="protein sequence ID" value="EKT60288.1"/>
    <property type="molecule type" value="Genomic_DNA"/>
</dbReference>
<dbReference type="SMART" id="SM00636">
    <property type="entry name" value="Glyco_18"/>
    <property type="match status" value="1"/>
</dbReference>
<reference evidence="9 10" key="1">
    <citation type="journal article" date="2012" name="BMC Genomics">
        <title>Comparative genomics of bacteria in the genus Providencia isolated from wild Drosophila melanogaster.</title>
        <authorList>
            <person name="Galac M.R."/>
            <person name="Lazzaro B.P."/>
        </authorList>
    </citation>
    <scope>NUCLEOTIDE SEQUENCE [LARGE SCALE GENOMIC DNA]</scope>
    <source>
        <strain evidence="9 10">DSM 19968</strain>
    </source>
</reference>
<dbReference type="PATRIC" id="fig|1141662.3.peg.2595"/>
<feature type="chain" id="PRO_5003923698" description="chitinase" evidence="7">
    <location>
        <begin position="22"/>
        <end position="354"/>
    </location>
</feature>
<evidence type="ECO:0000313" key="9">
    <source>
        <dbReference type="EMBL" id="EKT60288.1"/>
    </source>
</evidence>
<dbReference type="Gene3D" id="3.20.20.80">
    <property type="entry name" value="Glycosidases"/>
    <property type="match status" value="1"/>
</dbReference>
<evidence type="ECO:0000256" key="7">
    <source>
        <dbReference type="SAM" id="SignalP"/>
    </source>
</evidence>
<name>K8WI88_9GAMM</name>
<evidence type="ECO:0000256" key="2">
    <source>
        <dbReference type="ARBA" id="ARBA00012729"/>
    </source>
</evidence>
<keyword evidence="4 5" id="KW-0326">Glycosidase</keyword>